<dbReference type="EMBL" id="VIRB01000107">
    <property type="protein sequence ID" value="NDO70445.1"/>
    <property type="molecule type" value="Genomic_DNA"/>
</dbReference>
<dbReference type="InterPro" id="IPR012349">
    <property type="entry name" value="Split_barrel_FMN-bd"/>
</dbReference>
<dbReference type="OrthoDB" id="9794954at2"/>
<dbReference type="GO" id="GO:0046872">
    <property type="term" value="F:metal ion binding"/>
    <property type="evidence" value="ECO:0007669"/>
    <property type="project" value="UniProtKB-KW"/>
</dbReference>
<dbReference type="SUPFAM" id="SSF54862">
    <property type="entry name" value="4Fe-4S ferredoxins"/>
    <property type="match status" value="1"/>
</dbReference>
<dbReference type="RefSeq" id="WP_044990750.1">
    <property type="nucleotide sequence ID" value="NZ_CASCYM010000028.1"/>
</dbReference>
<dbReference type="Proteomes" id="UP000474104">
    <property type="component" value="Unassembled WGS sequence"/>
</dbReference>
<evidence type="ECO:0000313" key="6">
    <source>
        <dbReference type="Proteomes" id="UP000474104"/>
    </source>
</evidence>
<protein>
    <recommendedName>
        <fullName evidence="4">4Fe-4S ferredoxin-type domain-containing protein</fullName>
    </recommendedName>
</protein>
<dbReference type="SUPFAM" id="SSF50475">
    <property type="entry name" value="FMN-binding split barrel"/>
    <property type="match status" value="1"/>
</dbReference>
<evidence type="ECO:0000256" key="1">
    <source>
        <dbReference type="ARBA" id="ARBA00022723"/>
    </source>
</evidence>
<evidence type="ECO:0000259" key="4">
    <source>
        <dbReference type="PROSITE" id="PS51379"/>
    </source>
</evidence>
<dbReference type="Gene3D" id="2.30.110.10">
    <property type="entry name" value="Electron Transport, Fmn-binding Protein, Chain A"/>
    <property type="match status" value="1"/>
</dbReference>
<name>A0A9X5C9Z0_9FIRM</name>
<organism evidence="5 6">
    <name type="scientific">Schaedlerella arabinosiphila</name>
    <dbReference type="NCBI Taxonomy" id="2044587"/>
    <lineage>
        <taxon>Bacteria</taxon>
        <taxon>Bacillati</taxon>
        <taxon>Bacillota</taxon>
        <taxon>Clostridia</taxon>
        <taxon>Lachnospirales</taxon>
        <taxon>Lachnospiraceae</taxon>
        <taxon>Schaedlerella</taxon>
    </lineage>
</organism>
<feature type="domain" description="4Fe-4S ferredoxin-type" evidence="4">
    <location>
        <begin position="79"/>
        <end position="108"/>
    </location>
</feature>
<comment type="caution">
    <text evidence="5">The sequence shown here is derived from an EMBL/GenBank/DDBJ whole genome shotgun (WGS) entry which is preliminary data.</text>
</comment>
<proteinExistence type="predicted"/>
<accession>A0A9X5C9Z0</accession>
<dbReference type="PROSITE" id="PS00198">
    <property type="entry name" value="4FE4S_FER_1"/>
    <property type="match status" value="1"/>
</dbReference>
<keyword evidence="2" id="KW-0408">Iron</keyword>
<gene>
    <name evidence="5" type="ORF">FMM80_18075</name>
</gene>
<dbReference type="InterPro" id="IPR017896">
    <property type="entry name" value="4Fe4S_Fe-S-bd"/>
</dbReference>
<dbReference type="AlphaFoldDB" id="A0A9X5C9Z0"/>
<dbReference type="PROSITE" id="PS51379">
    <property type="entry name" value="4FE4S_FER_2"/>
    <property type="match status" value="1"/>
</dbReference>
<evidence type="ECO:0000256" key="3">
    <source>
        <dbReference type="ARBA" id="ARBA00023014"/>
    </source>
</evidence>
<dbReference type="GO" id="GO:0051536">
    <property type="term" value="F:iron-sulfur cluster binding"/>
    <property type="evidence" value="ECO:0007669"/>
    <property type="project" value="UniProtKB-KW"/>
</dbReference>
<evidence type="ECO:0000256" key="2">
    <source>
        <dbReference type="ARBA" id="ARBA00023004"/>
    </source>
</evidence>
<dbReference type="InterPro" id="IPR017900">
    <property type="entry name" value="4Fe4S_Fe_S_CS"/>
</dbReference>
<keyword evidence="3" id="KW-0411">Iron-sulfur</keyword>
<sequence>MMNEKAKKYVDLFRKVKIASAATVDQDGHPRSRIINVMIAAEEGMYIVTSKGKPFYEQLMNTGEIALSACPQKCIAQGEPWRIDPAHCLQCGACREVCPAGAVRKLHA</sequence>
<keyword evidence="1" id="KW-0479">Metal-binding</keyword>
<evidence type="ECO:0000313" key="5">
    <source>
        <dbReference type="EMBL" id="NDO70445.1"/>
    </source>
</evidence>
<dbReference type="Pfam" id="PF00037">
    <property type="entry name" value="Fer4"/>
    <property type="match status" value="1"/>
</dbReference>
<reference evidence="5 6" key="1">
    <citation type="submission" date="2019-07" db="EMBL/GenBank/DDBJ databases">
        <title>Draft genome sequences of 15 bacterial species constituting the stable defined intestinal microbiota of the GM15 gnotobiotic mouse model.</title>
        <authorList>
            <person name="Elie C."/>
            <person name="Mathieu A."/>
            <person name="Saliou A."/>
            <person name="Darnaud M."/>
            <person name="Leulier F."/>
            <person name="Tamellini A."/>
        </authorList>
    </citation>
    <scope>NUCLEOTIDE SEQUENCE [LARGE SCALE GENOMIC DNA]</scope>
    <source>
        <strain evidence="6">ASF 502</strain>
    </source>
</reference>